<evidence type="ECO:0000313" key="2">
    <source>
        <dbReference type="Proteomes" id="UP000677054"/>
    </source>
</evidence>
<protein>
    <submittedName>
        <fullName evidence="1">Uncharacterized protein</fullName>
    </submittedName>
</protein>
<organism evidence="1">
    <name type="scientific">Darwinula stevensoni</name>
    <dbReference type="NCBI Taxonomy" id="69355"/>
    <lineage>
        <taxon>Eukaryota</taxon>
        <taxon>Metazoa</taxon>
        <taxon>Ecdysozoa</taxon>
        <taxon>Arthropoda</taxon>
        <taxon>Crustacea</taxon>
        <taxon>Oligostraca</taxon>
        <taxon>Ostracoda</taxon>
        <taxon>Podocopa</taxon>
        <taxon>Podocopida</taxon>
        <taxon>Darwinulocopina</taxon>
        <taxon>Darwinuloidea</taxon>
        <taxon>Darwinulidae</taxon>
        <taxon>Darwinula</taxon>
    </lineage>
</organism>
<proteinExistence type="predicted"/>
<name>A0A7R9A470_9CRUS</name>
<dbReference type="EMBL" id="CAJPEV010001510">
    <property type="protein sequence ID" value="CAG0893040.1"/>
    <property type="molecule type" value="Genomic_DNA"/>
</dbReference>
<reference evidence="1" key="1">
    <citation type="submission" date="2020-11" db="EMBL/GenBank/DDBJ databases">
        <authorList>
            <person name="Tran Van P."/>
        </authorList>
    </citation>
    <scope>NUCLEOTIDE SEQUENCE</scope>
</reference>
<dbReference type="AlphaFoldDB" id="A0A7R9A470"/>
<evidence type="ECO:0000313" key="1">
    <source>
        <dbReference type="EMBL" id="CAD7247606.1"/>
    </source>
</evidence>
<accession>A0A7R9A470</accession>
<sequence>MMFRKKKSPALQRPALPSNEELQDDLKACIFSPCETADVSSVPQGDSHERSIGDAAVTFVKSCDAMKKNLEVCKDHCDQLFETASSVQEYLEAAVALTKT</sequence>
<keyword evidence="2" id="KW-1185">Reference proteome</keyword>
<dbReference type="EMBL" id="LR901027">
    <property type="protein sequence ID" value="CAD7247606.1"/>
    <property type="molecule type" value="Genomic_DNA"/>
</dbReference>
<gene>
    <name evidence="1" type="ORF">DSTB1V02_LOCUS7436</name>
</gene>
<dbReference type="Proteomes" id="UP000677054">
    <property type="component" value="Unassembled WGS sequence"/>
</dbReference>